<dbReference type="SUPFAM" id="SSF53254">
    <property type="entry name" value="Phosphoglycerate mutase-like"/>
    <property type="match status" value="1"/>
</dbReference>
<keyword evidence="3" id="KW-1185">Reference proteome</keyword>
<reference evidence="2 3" key="1">
    <citation type="submission" date="2023-07" db="EMBL/GenBank/DDBJ databases">
        <title>Sequencing the genomes of 1000 actinobacteria strains.</title>
        <authorList>
            <person name="Klenk H.-P."/>
        </authorList>
    </citation>
    <scope>NUCLEOTIDE SEQUENCE [LARGE SCALE GENOMIC DNA]</scope>
    <source>
        <strain evidence="2 3">DSM 14785</strain>
    </source>
</reference>
<accession>A0ABU0GIK3</accession>
<dbReference type="PANTHER" id="PTHR46517">
    <property type="entry name" value="FRUCTOSE-2,6-BISPHOSPHATASE TIGAR"/>
    <property type="match status" value="1"/>
</dbReference>
<organism evidence="2 3">
    <name type="scientific">Cellulomonas iranensis</name>
    <dbReference type="NCBI Taxonomy" id="76862"/>
    <lineage>
        <taxon>Bacteria</taxon>
        <taxon>Bacillati</taxon>
        <taxon>Actinomycetota</taxon>
        <taxon>Actinomycetes</taxon>
        <taxon>Micrococcales</taxon>
        <taxon>Cellulomonadaceae</taxon>
        <taxon>Cellulomonas</taxon>
    </lineage>
</organism>
<dbReference type="InterPro" id="IPR013078">
    <property type="entry name" value="His_Pase_superF_clade-1"/>
</dbReference>
<evidence type="ECO:0000256" key="1">
    <source>
        <dbReference type="ARBA" id="ARBA00022801"/>
    </source>
</evidence>
<evidence type="ECO:0000313" key="2">
    <source>
        <dbReference type="EMBL" id="MDQ0425210.1"/>
    </source>
</evidence>
<dbReference type="InterPro" id="IPR022492">
    <property type="entry name" value="Phosphomutase_MSMEG4193_put"/>
</dbReference>
<gene>
    <name evidence="2" type="ORF">JO380_001591</name>
</gene>
<dbReference type="Pfam" id="PF00300">
    <property type="entry name" value="His_Phos_1"/>
    <property type="match status" value="1"/>
</dbReference>
<dbReference type="EMBL" id="JAUSVM010000001">
    <property type="protein sequence ID" value="MDQ0425210.1"/>
    <property type="molecule type" value="Genomic_DNA"/>
</dbReference>
<proteinExistence type="predicted"/>
<name>A0ABU0GIK3_9CELL</name>
<dbReference type="RefSeq" id="WP_070320087.1">
    <property type="nucleotide sequence ID" value="NZ_CP084585.1"/>
</dbReference>
<dbReference type="Proteomes" id="UP001240250">
    <property type="component" value="Unassembled WGS sequence"/>
</dbReference>
<dbReference type="SMART" id="SM00855">
    <property type="entry name" value="PGAM"/>
    <property type="match status" value="1"/>
</dbReference>
<dbReference type="NCBIfam" id="TIGR03848">
    <property type="entry name" value="MSMEG_4193"/>
    <property type="match status" value="1"/>
</dbReference>
<protein>
    <submittedName>
        <fullName evidence="2">Phosphomutase (TIGR03848 family)</fullName>
    </submittedName>
</protein>
<dbReference type="CDD" id="cd07067">
    <property type="entry name" value="HP_PGM_like"/>
    <property type="match status" value="1"/>
</dbReference>
<dbReference type="PANTHER" id="PTHR46517:SF1">
    <property type="entry name" value="FRUCTOSE-2,6-BISPHOSPHATASE TIGAR"/>
    <property type="match status" value="1"/>
</dbReference>
<sequence>MATVLLVRHGRTDANVRGVLAGRTPGVLLDDVGHGQAGRTAERLAVVPLVAVVTSPLERCRQTADALLARQAGTPTLTVDDALTECGYGDWQGRSLADLAREPLWATVQSYPSAVTFPGGESLAGMQARAVAAVRAHDAAVEREHGTGAVWAAVSHGDVVKAVLADALGLHLDLFQRLDVGPASVSIVQYGPGRPRVVTTNSSSDDLGWLAAARPADDAPVGGGAGHVSTDATR</sequence>
<evidence type="ECO:0000313" key="3">
    <source>
        <dbReference type="Proteomes" id="UP001240250"/>
    </source>
</evidence>
<dbReference type="InterPro" id="IPR051695">
    <property type="entry name" value="Phosphoglycerate_Mutase"/>
</dbReference>
<comment type="caution">
    <text evidence="2">The sequence shown here is derived from an EMBL/GenBank/DDBJ whole genome shotgun (WGS) entry which is preliminary data.</text>
</comment>
<dbReference type="InterPro" id="IPR029033">
    <property type="entry name" value="His_PPase_superfam"/>
</dbReference>
<keyword evidence="1" id="KW-0378">Hydrolase</keyword>
<dbReference type="Gene3D" id="3.40.50.1240">
    <property type="entry name" value="Phosphoglycerate mutase-like"/>
    <property type="match status" value="1"/>
</dbReference>